<dbReference type="RefSeq" id="XP_015521372.2">
    <property type="nucleotide sequence ID" value="XM_015665886.2"/>
</dbReference>
<dbReference type="Proteomes" id="UP000829291">
    <property type="component" value="Chromosome 2"/>
</dbReference>
<dbReference type="OrthoDB" id="7663415at2759"/>
<feature type="compositionally biased region" description="Basic residues" evidence="1">
    <location>
        <begin position="494"/>
        <end position="505"/>
    </location>
</feature>
<dbReference type="GeneID" id="107225394"/>
<dbReference type="InParanoid" id="A0A6J0C4B3"/>
<feature type="compositionally biased region" description="Basic and acidic residues" evidence="1">
    <location>
        <begin position="566"/>
        <end position="577"/>
    </location>
</feature>
<feature type="region of interest" description="Disordered" evidence="1">
    <location>
        <begin position="1"/>
        <end position="40"/>
    </location>
</feature>
<feature type="region of interest" description="Disordered" evidence="1">
    <location>
        <begin position="648"/>
        <end position="680"/>
    </location>
</feature>
<feature type="region of interest" description="Disordered" evidence="1">
    <location>
        <begin position="417"/>
        <end position="577"/>
    </location>
</feature>
<feature type="region of interest" description="Disordered" evidence="1">
    <location>
        <begin position="279"/>
        <end position="399"/>
    </location>
</feature>
<sequence length="844" mass="92128">MSNLRRPPGPVRQLSLQQPPRRQQVRRQRSAEEDNKPLQVFANPIRNRLQCQDGKVDPGRPKVRVAWDDNNQDSVENDVAVIARQIPGKLRPPTARTKVTTRPAISEKASILYSRQELAERLRLAWKQREENRANIDIFLAQNAVESNCDSRPSSCAASAPSSGIRRRETVTEPRTNRISSRVTPSSETTSCTSVTMTTPEKAYHQGENIATSLKPSLNAMQESENGIIAVTKVPTDALMEKLEISTERASDQGLIRVQPAPNSGTIDAVAIFEDIEEGRVSIPDDDKIGPSREPLQQDRDEHQDVVEGESRPNGNVTVDDVPSSFTSIPKKREQDGGGVKESLATSSTMSAKAKRANFSNNSLHSQRVSTSGSATVTPGQSTTERRERIQVPTQITREHNYGSSGVISMVETGRMRRTNSAPPVQHRRQSSGAHSAGAGGRTQVSIVIDAPSIGPSSSSSSQETKPELGAASEALVKGSPSISNRAIKSAPIIKRRAKSGKRRSGGSGGGRISDGGEEEAQNSDGKSRRSGGRGRPSLQTKVPDVVTMVSLVSSADSDSDIDQNSPRDDKLIHELRNKLPTTPIIKTSSTAGCTSMASTLQRKPIKSVSFQQESFDFERDENPKDERKWGVVGVFGQQKFPVVCRSGGSALPTPEEATSWKSDDAPSLSSTTARNEFTDPEDAFIAPVTDREKRCLAVPIGDPIRDKKRRLLRTKSTPPHPCAADERLLNSPVTPAAENSTLRTVRDQDVAIDKTTAFSAASNELPVPKTDAKGEILGLDPEPETPTSSSEPQFQTRKERECWHLYRRMCDKGVYVSFDTVLRGMLTPTEYRLRQKEASPSDC</sequence>
<dbReference type="KEGG" id="nlo:107225394"/>
<proteinExistence type="predicted"/>
<feature type="region of interest" description="Disordered" evidence="1">
    <location>
        <begin position="715"/>
        <end position="743"/>
    </location>
</feature>
<feature type="compositionally biased region" description="Polar residues" evidence="1">
    <location>
        <begin position="358"/>
        <end position="383"/>
    </location>
</feature>
<evidence type="ECO:0000256" key="1">
    <source>
        <dbReference type="SAM" id="MobiDB-lite"/>
    </source>
</evidence>
<organism evidence="3">
    <name type="scientific">Neodiprion lecontei</name>
    <name type="common">Redheaded pine sawfly</name>
    <dbReference type="NCBI Taxonomy" id="441921"/>
    <lineage>
        <taxon>Eukaryota</taxon>
        <taxon>Metazoa</taxon>
        <taxon>Ecdysozoa</taxon>
        <taxon>Arthropoda</taxon>
        <taxon>Hexapoda</taxon>
        <taxon>Insecta</taxon>
        <taxon>Pterygota</taxon>
        <taxon>Neoptera</taxon>
        <taxon>Endopterygota</taxon>
        <taxon>Hymenoptera</taxon>
        <taxon>Tenthredinoidea</taxon>
        <taxon>Diprionidae</taxon>
        <taxon>Diprioninae</taxon>
        <taxon>Neodiprion</taxon>
    </lineage>
</organism>
<accession>A0A6J0C4B3</accession>
<feature type="compositionally biased region" description="Polar residues" evidence="1">
    <location>
        <begin position="732"/>
        <end position="743"/>
    </location>
</feature>
<keyword evidence="2" id="KW-1185">Reference proteome</keyword>
<feature type="compositionally biased region" description="Low complexity" evidence="1">
    <location>
        <begin position="11"/>
        <end position="22"/>
    </location>
</feature>
<evidence type="ECO:0000313" key="2">
    <source>
        <dbReference type="Proteomes" id="UP000829291"/>
    </source>
</evidence>
<name>A0A6J0C4B3_NEOLC</name>
<reference evidence="3" key="1">
    <citation type="submission" date="2025-08" db="UniProtKB">
        <authorList>
            <consortium name="RefSeq"/>
        </authorList>
    </citation>
    <scope>IDENTIFICATION</scope>
    <source>
        <tissue evidence="3">Thorax and Abdomen</tissue>
    </source>
</reference>
<feature type="region of interest" description="Disordered" evidence="1">
    <location>
        <begin position="764"/>
        <end position="797"/>
    </location>
</feature>
<gene>
    <name evidence="3" type="primary">LOC107225394</name>
</gene>
<protein>
    <submittedName>
        <fullName evidence="3">Uncharacterized protein LOC107225394</fullName>
    </submittedName>
</protein>
<feature type="compositionally biased region" description="Basic and acidic residues" evidence="1">
    <location>
        <begin position="279"/>
        <end position="311"/>
    </location>
</feature>
<evidence type="ECO:0000313" key="3">
    <source>
        <dbReference type="RefSeq" id="XP_015521372.2"/>
    </source>
</evidence>